<dbReference type="AlphaFoldDB" id="A0A2S4WF09"/>
<feature type="compositionally biased region" description="Pro residues" evidence="2">
    <location>
        <begin position="20"/>
        <end position="29"/>
    </location>
</feature>
<keyword evidence="4" id="KW-1185">Reference proteome</keyword>
<comment type="caution">
    <text evidence="3">The sequence shown here is derived from an EMBL/GenBank/DDBJ whole genome shotgun (WGS) entry which is preliminary data.</text>
</comment>
<evidence type="ECO:0000256" key="2">
    <source>
        <dbReference type="SAM" id="MobiDB-lite"/>
    </source>
</evidence>
<proteinExistence type="predicted"/>
<name>A0A2S4WF09_9BASI</name>
<sequence>MSFRNTPTPYNLIKHDSPVPSLPPLPLPNQAPTNIPAPEVTSDRTAALEQENRQLREEYDSIKRLLQTVAIEKTSTPKNGSNPSTPKAKNPLKSVTPAKLKKETPDHDLDTVPLDHVGKKLLQSCYDLARCLMRRRKATEPVPAPPTIHERDRIEGFFNVCDTPPNDSAGPRIQQREVVPIEGSPKVDNDYVQYIHATMRRWGISRFTMDWDQNWDNRFNQIMSQFFLRVWKWGLACNRFGLPAQHEASKINMDEHTLMAIYWRHCKSLRRYFKRGKKGGEKLAQDQTKNTARQSLKRKSVACQLYLQQQGVHPNFIKPFDEKSVNSDDELVVEDEVVVALAKTPFWRSHKATAFIEWIERRRRTQKVVIGKTGGFGNQAALRPRRRPTPEIVHENCRIPVGLPQDFYSEAFLQTLSFADKKLLEIGPNLFDMIDDFDFIIPACEGNFHHYPDKAHIEYAAQANDESDDEGEGEVEFLAEDGIEVKIEEDEEML</sequence>
<feature type="region of interest" description="Disordered" evidence="2">
    <location>
        <begin position="1"/>
        <end position="41"/>
    </location>
</feature>
<reference evidence="4" key="2">
    <citation type="journal article" date="2018" name="BMC Genomics">
        <title>Genomic insights into host adaptation between the wheat stripe rust pathogen (Puccinia striiformis f. sp. tritici) and the barley stripe rust pathogen (Puccinia striiformis f. sp. hordei).</title>
        <authorList>
            <person name="Xia C."/>
            <person name="Wang M."/>
            <person name="Yin C."/>
            <person name="Cornejo O.E."/>
            <person name="Hulbert S.H."/>
            <person name="Chen X."/>
        </authorList>
    </citation>
    <scope>NUCLEOTIDE SEQUENCE [LARGE SCALE GENOMIC DNA]</scope>
    <source>
        <strain evidence="4">93TX-2</strain>
    </source>
</reference>
<organism evidence="3 4">
    <name type="scientific">Puccinia striiformis</name>
    <dbReference type="NCBI Taxonomy" id="27350"/>
    <lineage>
        <taxon>Eukaryota</taxon>
        <taxon>Fungi</taxon>
        <taxon>Dikarya</taxon>
        <taxon>Basidiomycota</taxon>
        <taxon>Pucciniomycotina</taxon>
        <taxon>Pucciniomycetes</taxon>
        <taxon>Pucciniales</taxon>
        <taxon>Pucciniaceae</taxon>
        <taxon>Puccinia</taxon>
    </lineage>
</organism>
<dbReference type="VEuPathDB" id="FungiDB:PSHT_03600"/>
<feature type="region of interest" description="Disordered" evidence="2">
    <location>
        <begin position="72"/>
        <end position="107"/>
    </location>
</feature>
<accession>A0A2S4WF09</accession>
<gene>
    <name evidence="3" type="ORF">PSHT_03600</name>
</gene>
<evidence type="ECO:0000256" key="1">
    <source>
        <dbReference type="SAM" id="Coils"/>
    </source>
</evidence>
<dbReference type="Proteomes" id="UP000238274">
    <property type="component" value="Unassembled WGS sequence"/>
</dbReference>
<dbReference type="VEuPathDB" id="FungiDB:PSTT_13032"/>
<reference evidence="3 4" key="1">
    <citation type="submission" date="2017-12" db="EMBL/GenBank/DDBJ databases">
        <title>Gene loss provides genomic basis for host adaptation in cereal stripe rust fungi.</title>
        <authorList>
            <person name="Xia C."/>
        </authorList>
    </citation>
    <scope>NUCLEOTIDE SEQUENCE [LARGE SCALE GENOMIC DNA]</scope>
    <source>
        <strain evidence="3 4">93TX-2</strain>
    </source>
</reference>
<feature type="coiled-coil region" evidence="1">
    <location>
        <begin position="45"/>
        <end position="72"/>
    </location>
</feature>
<reference evidence="4" key="3">
    <citation type="journal article" date="2018" name="Mol. Plant Microbe Interact.">
        <title>Genome sequence resources for the wheat stripe rust pathogen (Puccinia striiformis f. sp. tritici) and the barley stripe rust pathogen (Puccinia striiformis f. sp. hordei).</title>
        <authorList>
            <person name="Xia C."/>
            <person name="Wang M."/>
            <person name="Yin C."/>
            <person name="Cornejo O.E."/>
            <person name="Hulbert S.H."/>
            <person name="Chen X."/>
        </authorList>
    </citation>
    <scope>NUCLEOTIDE SEQUENCE [LARGE SCALE GENOMIC DNA]</scope>
    <source>
        <strain evidence="4">93TX-2</strain>
    </source>
</reference>
<feature type="compositionally biased region" description="Polar residues" evidence="2">
    <location>
        <begin position="73"/>
        <end position="87"/>
    </location>
</feature>
<evidence type="ECO:0000313" key="4">
    <source>
        <dbReference type="Proteomes" id="UP000238274"/>
    </source>
</evidence>
<evidence type="ECO:0000313" key="3">
    <source>
        <dbReference type="EMBL" id="POW20354.1"/>
    </source>
</evidence>
<protein>
    <submittedName>
        <fullName evidence="3">Uncharacterized protein</fullName>
    </submittedName>
</protein>
<dbReference type="EMBL" id="PKSM01000034">
    <property type="protein sequence ID" value="POW20354.1"/>
    <property type="molecule type" value="Genomic_DNA"/>
</dbReference>
<dbReference type="OrthoDB" id="10410897at2759"/>
<keyword evidence="1" id="KW-0175">Coiled coil</keyword>